<dbReference type="PANTHER" id="PTHR47315">
    <property type="entry name" value="FIBROUS SHEATH INTERACTING PROTEIN 2"/>
    <property type="match status" value="1"/>
</dbReference>
<organism evidence="4 5">
    <name type="scientific">Galemys pyrenaicus</name>
    <name type="common">Iberian desman</name>
    <name type="synonym">Pyrenean desman</name>
    <dbReference type="NCBI Taxonomy" id="202257"/>
    <lineage>
        <taxon>Eukaryota</taxon>
        <taxon>Metazoa</taxon>
        <taxon>Chordata</taxon>
        <taxon>Craniata</taxon>
        <taxon>Vertebrata</taxon>
        <taxon>Euteleostomi</taxon>
        <taxon>Mammalia</taxon>
        <taxon>Eutheria</taxon>
        <taxon>Laurasiatheria</taxon>
        <taxon>Eulipotyphla</taxon>
        <taxon>Talpidae</taxon>
        <taxon>Galemys</taxon>
    </lineage>
</organism>
<gene>
    <name evidence="4" type="ORF">J0S82_019478</name>
</gene>
<dbReference type="PANTHER" id="PTHR47315:SF3">
    <property type="entry name" value="FIBROUS SHEATH-INTERACTING PROTEIN 2-LIKE"/>
    <property type="match status" value="1"/>
</dbReference>
<feature type="compositionally biased region" description="Basic and acidic residues" evidence="2">
    <location>
        <begin position="365"/>
        <end position="384"/>
    </location>
</feature>
<feature type="region of interest" description="Disordered" evidence="2">
    <location>
        <begin position="5532"/>
        <end position="5559"/>
    </location>
</feature>
<feature type="region of interest" description="Disordered" evidence="2">
    <location>
        <begin position="2608"/>
        <end position="2638"/>
    </location>
</feature>
<dbReference type="InterPro" id="IPR038891">
    <property type="entry name" value="FSIP2"/>
</dbReference>
<feature type="region of interest" description="Disordered" evidence="2">
    <location>
        <begin position="776"/>
        <end position="795"/>
    </location>
</feature>
<comment type="caution">
    <text evidence="4">The sequence shown here is derived from an EMBL/GenBank/DDBJ whole genome shotgun (WGS) entry which is preliminary data.</text>
</comment>
<feature type="region of interest" description="Disordered" evidence="2">
    <location>
        <begin position="3147"/>
        <end position="3181"/>
    </location>
</feature>
<feature type="region of interest" description="Disordered" evidence="2">
    <location>
        <begin position="890"/>
        <end position="911"/>
    </location>
</feature>
<evidence type="ECO:0000259" key="3">
    <source>
        <dbReference type="Pfam" id="PF15783"/>
    </source>
</evidence>
<feature type="non-terminal residue" evidence="4">
    <location>
        <position position="1"/>
    </location>
</feature>
<dbReference type="Pfam" id="PF15783">
    <property type="entry name" value="FSIP2"/>
    <property type="match status" value="3"/>
</dbReference>
<feature type="domain" description="Fibrous sheath-interacting protein 2 C-terminal" evidence="3">
    <location>
        <begin position="3991"/>
        <end position="4368"/>
    </location>
</feature>
<feature type="compositionally biased region" description="Basic and acidic residues" evidence="2">
    <location>
        <begin position="1469"/>
        <end position="1478"/>
    </location>
</feature>
<dbReference type="InterPro" id="IPR031554">
    <property type="entry name" value="FSIP2_C"/>
</dbReference>
<proteinExistence type="predicted"/>
<dbReference type="Proteomes" id="UP000700334">
    <property type="component" value="Unassembled WGS sequence"/>
</dbReference>
<feature type="domain" description="Fibrous sheath-interacting protein 2 C-terminal" evidence="3">
    <location>
        <begin position="5856"/>
        <end position="6724"/>
    </location>
</feature>
<feature type="region of interest" description="Disordered" evidence="2">
    <location>
        <begin position="6749"/>
        <end position="6770"/>
    </location>
</feature>
<evidence type="ECO:0000256" key="2">
    <source>
        <dbReference type="SAM" id="MobiDB-lite"/>
    </source>
</evidence>
<evidence type="ECO:0000256" key="1">
    <source>
        <dbReference type="SAM" id="Coils"/>
    </source>
</evidence>
<feature type="domain" description="Fibrous sheath-interacting protein 2 C-terminal" evidence="3">
    <location>
        <begin position="4545"/>
        <end position="5014"/>
    </location>
</feature>
<feature type="compositionally biased region" description="Polar residues" evidence="2">
    <location>
        <begin position="1480"/>
        <end position="1491"/>
    </location>
</feature>
<feature type="compositionally biased region" description="Polar residues" evidence="2">
    <location>
        <begin position="5711"/>
        <end position="5723"/>
    </location>
</feature>
<evidence type="ECO:0000313" key="4">
    <source>
        <dbReference type="EMBL" id="KAG8520315.1"/>
    </source>
</evidence>
<feature type="compositionally biased region" description="Basic and acidic residues" evidence="2">
    <location>
        <begin position="2877"/>
        <end position="2896"/>
    </location>
</feature>
<dbReference type="EMBL" id="JAGFMF010011573">
    <property type="protein sequence ID" value="KAG8520315.1"/>
    <property type="molecule type" value="Genomic_DNA"/>
</dbReference>
<keyword evidence="5" id="KW-1185">Reference proteome</keyword>
<feature type="compositionally biased region" description="Low complexity" evidence="2">
    <location>
        <begin position="2614"/>
        <end position="2630"/>
    </location>
</feature>
<feature type="coiled-coil region" evidence="1">
    <location>
        <begin position="5096"/>
        <end position="5123"/>
    </location>
</feature>
<protein>
    <submittedName>
        <fullName evidence="4">Fibrous sheath-interacting protein 2</fullName>
    </submittedName>
</protein>
<feature type="compositionally biased region" description="Basic and acidic residues" evidence="2">
    <location>
        <begin position="5547"/>
        <end position="5559"/>
    </location>
</feature>
<name>A0A8J6ANA5_GALPY</name>
<feature type="region of interest" description="Disordered" evidence="2">
    <location>
        <begin position="364"/>
        <end position="414"/>
    </location>
</feature>
<feature type="compositionally biased region" description="Basic and acidic residues" evidence="2">
    <location>
        <begin position="782"/>
        <end position="795"/>
    </location>
</feature>
<accession>A0A8J6ANA5</accession>
<sequence>VKTQAAAMELYLSACSKAANVAASKTATSSVATDNQQCGDASGLGLGAQGEQSHIYRHELVTVRFLVLGGGSEGGSGWGSQATTVAVGAHKTHFPGVGAAQLLDLPLGVKLPVIPGSNTLYYTTNLSERLFRPSYDFNLTDPYCRLLENQYKSLHDPHLRSYYKRKDILRKLKKGGYITSNNKIVCTLRELNKYRQYLTSLKLDFERNYIREQKMISKQVNKLQENNQLPRRSDVAQFQNWLLQESTQPIKDQEQLIRHRYLDMISKELEHLERTAEEQRILQMDREERRQREQTRRKLSLRRKMEEEWKTKEMLLLTRIGEDVKREARIEEQRRRSREESDKKKQALLEKKMAYHLQKMQGNGFKREETEKTTFDQRGQDGIKETSAQNLTTSARISPTRNFHRSSQSYLDPAKDEVTSEELNSIIQNIMTWVVATVTSILYPAITKYEQRLRNNLYPISEDSILSSDSSSFCSTCSEEFTYRSYTSATTKTFQGEPCAFAVDISVRQPTTTLKPPSAHVERTVVGKTYHLKKDAITSELKYNRTSMAYVCPRLRSCKSDSHLLTTFEADTKKCKDATTETDSLERPLFPDQKANAISEVKNLKNVFVNFKCHLKEETELILESIFQEIMSDLAQAIPSLSYVTAEVFVDQGEPEKGDLLSNVDIASAASDIVDNMLEKLQCAVEKKCVEMYSQEDLSVNIKPSLTPIEENLTSSNGKPLRASVPYTLEPMCDIAEDMVHAILEKLMTLTSSKQNKSPHLDDATKLSYQKHMTDPTCMPLKRTEKKQGSPKPDADNLIVKEKIRKLISSIFSQSSLVGYIEEAVNTILGYVQTELNNEKLIASEETVILLQFLDDLFTQLHKKPDKIKADAQKCKRSRLRNLSDPDEKYRLTGTRLSNGPTSGRPFPPVNVPGMVLYSEDDNEEIDKIVKNVLDSSFNDEKAKSQQIPEHWLTKGNACFEYKRNTKLPTKLASRGGKAAFLDEGLKTELPFLNNKQMLKEKSCLKNDILIFSQEQKRQIQKASENIVKSILTDLLKDISSIPPGSLDSNTSKAASVFISEKPLGLSHQEWTDQMFSVSEVSAVAQEITEAVLNILHKASSYTPNATKSFVSSSIHQSSLDSSETPHMVKETPNKKPLKIWFESEKKMKYLSSLNSDSSKPTLSKLEESETEPVDNITNKIINTIFQRLKSFICPKLLMCFKFSPAQQSSFQSQLSTYTTKVVNIVLHAIQNELELSKNNVRLKEKDHTKCLRSKGFFADNDELESFLSNSDDDIMTSPLLTCICEMLSSGHPDQSNISFPSDMSKPAISYKSDIFDKQNILPNRQDKKSFYKYLATPCALHSISNGKDWKENARLKVLDKIGEALLEMLWKLVEAHPHSQPSCNKLNRNRIKEDKPTSSDLQSNIQLISKTILEYILARLCNVDIDTSFSDSKVSSESLDIDNLSFASIIEGMAKCTDMISSIVSRMIPEDDKEKPTSKAKTTAPGSSKTGDMKERHSNKLKVVASDILNVVFAKLEGFANGNLETLGSIDGNKKSNKMDLEGGSTNVFTDINEEKLLQSTLYVHAKKVSSAILKAIQAELNTNLFDLRTGIKSPLPEKQMLKNIVNLILDAVSADMFNETESEERETETYHYRPTYGNHLPGGAESDSFQEDDTHTEKELMEKKTLREETKSDSLKHGFKTWVLERTLNRIEVKLKEPQKSPIIPIIRNILNEIFQNAVVSQLNVLSLSHLSGIPHNVNEPIAQSSDQLIDKTMDPLVSEADVTIVVDDVVKTVFHKLYSAAMRERNANENTYKTITFSTNVSFHEHIYGRESSISVLDKNPCTLQSRFNINEQAKLNVVKDIVQAVLTNLETFATSKVNSLFYPQINFTLPLPLPIQSDKSALSEALSVKDSYSDGPFSFCPANNIKSEKINSLSQLSLNKLNTYATEVARKILQGIKHELDTERESPFLTQNIVISESVASHVVNTVLDIVSSKGKCDINNSDKETYCSHKEGIIEKLFNKTEYRKVLQTKIQDTIESILSDIYEKTLYQNNLSFATPTQTYSMSGKHPKEKSKMFIEGTVKGNPKFSVPKSDVILISNNIVDTVLHNLGSAVMLGINAKDRTSASLPLTFCDMFPKAECQQSPLMKSKTEYFPSSRNLKPVYADDDKISVVEGKNTKKSLADPYEENAYFIIKTIFDRLESFATERIDSLINSAFLSKEESLVSSELENSKQGNRIIHESSQVEPNVNILKIQTETIFNQELLFSNCREEHGSTIHLSQANLKEYADIIACAILELIKNDLDLEIQKTHTYPDNMSLQENIIVSETVNSILKILYDKRYVKEVTFYSKDNSNLLSQLTVSNETLLEQNEQEENTDLPLFSNYPLEQNQLLEMESQRIVLEEIFMRNREPKQKEKIVFLSVVEEVLNKIYQRIMETTGNICPFNEVSHFTPISKIKTLDITQKTIFLSRINSVANDIVESVLGKMYSLVAKSIYKSREVEASDNNDNLHKKSSYVREMKQAGKGINPTRSMISQAYPYAGHQSVSLLENTFSQQSPLQVGKDLVQMVLNKISNFASQHLEETLPPNSCSEEVLYTSSKLSPKGSPKPVFKSLKSRTKVTHLPKFKTKPHLGSSGVKAKSKSKLSLGEMSPHANRSKIANGLPRILSTDDTKDLLETKLPTSELKMYAKNIISNILETTVKELEKVTQSRTMVKAKVLPCDEIMAANKIVNTILQGLHATKNHTVAFAHLDNLKLSRGNISAGSLAKPQAGFYLENVSSQLEQIFPKEGIFRKTFDKWQAESNDVENEKCELLMIAENVLTEISIKAKELEYSLSLLNLPPLEECEGRFHNHFKGASTRAEDTKTQINMFGKEIVEMLFENLQLCFLSRMPNPDSKETLPRRNEHSTTKSKHDFPTKDILTSVQIYNTKTEDPNVFGSSKQIVQEIVERVLNMLESFVDLQFKHISKYEFSEIVKMPIENLFPVQQRLLSKKMLPKVQPLKKFYDEAKSSTISKENIQNTLLQVHSFHSELFTYAINIVSDMLGIIKNKLDKEISQEEPSSVSVLKENIAASEIIGTLMDECTHFHESLIKNLPKGNLFQGRENTYIVNQVELATNMKMPTSKIKEVSFGNNATLINAPGLMFYSEEDMKKQYRASSNLPTYDRASVEDTIKSSQPTDMPDLEYMPSSSRNEIQDYSPRKSNFDQFGQTMRENSLPEGSVLQKLFKKANKSTEATLKEVMSFIEMGKSENPRVFHYQTSKPVGEPNQIQTTVSPLKICLAAENIVNTVLSSYGFPSQPLINDSMETIKPFFISKQNTFSTISEGQKNEEKSLLRIWDKRITCKPEEEEEEEEEESKEPKASEEYFSLLQKWKNKACATIKTLKKVAVIAFADYELGPNEIHLVARHVTTSVVTFFKNFKTRVSSEEKVSIVSTLSRKIYESKQPLRSIYNNSSLYQFCEHLTESVIYHLISCISDTTKSGRENEKAWKSPDTSFNQRISIDSQMYESRSISIGELALSISEIITEILFNSNIIEAEIAQKAFSLKTKYIYCQGVAVSDFDDLFQDLLIGVIHVLSKEIGLNHHLESNGIKKSFSLLKTHTVPIYNKSMGRETDSKNKESSIYQTDHLIQKNKLNYLAVKLDSLVGSLKTSESKEVVNKVFDIVLDLFLPDECQGETIDSDNRARTFFLSSNDQHSSISLENNLGLTPKSIFLLNVICEKLIRTLLEKCTNNVFSDNGSLSEETSAEECQLLNHLEDEEFGYFNGAMDCEQFQGDYMSDLLENLADMDQDLLSSDSILTTISHSLVKSLMDKLSHSIQFPQSPPFTNKHLKYRTSKRQSSSIKAKRSKLTELVQSKSSLGFISGNCYGLTGSLNSPSVIRSKIQTPFNKKYSVNSPSLSPFKRPKAKNMDTLHINNKLYPDDRNIHVYSAMFLEEIISELFLNLSTSLWSQHESITEMQLNEMNTILVKNVVNELNKSQVTVLRNAEERMCFPPIHKETVSRIVNSVYCDVLQQYKMKVTCGKNLAPDSNSIVEQITNGLLLETLDYQLPSCFRGKLIPSSYYPLNAEVILQKLQNSLREFTSKTRSSTGYCTMFSHSFLEDTIKRLLSHLISPPSKTSSLGKQYVMSSGINEESACIVDKVIAAISKHKIWFTMYDSQYLYTGENLQKMVDSVYSNLVQMSGSIVSIQKSIVSQSPIMVDQITSLIIQEIIENHLQPFLFGEDLSRPKSPLDSVSTMVKQVLSEVMEFHRPQKQSSSDIYPDTFVRDIVARLLSKIFSPKHNTEIEMENMIQKIVNSINSYFDRAKIDIPNGNTQQSYPFADSDTVDNLVTSVYRNVLEQHGLDPDDDKDTKDTDVFVENITNLVIAAISDYLLHPLFSGDLSSSSCSMPRVKNIVQDILSNLSKSTKPGQYLSPYNTFLPYTFLEDMVRTLLSKIFPSTTSSVPNRETLKDSSRNNLNEVASKLISDIRMKISQHEIRLSNDEETTSIYSEDEVQHLVDSVFENISQDSECPESIEQNITSSSDTLVDRIAAFIIKYICKQHLQPFVDGKSSSSSYTNIGNEGQRQWFYATVYSSNFLENVVSGVLSKIFHRMIGIVQTKSAIHAEDELFDKAEKLIHLIAEEFSKAQVNILENAEEQLCLPHVDRDVVKNTIDMVYSKVLQEYDMEIMPDKYFLNDTKTLAARITKIILAETFDFQIHPNLTAKLPFIPHCKLNTNVLIKRVQCDITKSRFRRQASTVYTTMLSHTDLEKIVTKLISQMSFLTSNEEDPESSQSYLNNTVIKLINEIMSIISKQAICITKHGNEKQGVISEKDIQSMVDSIYADLSYSNLYQSHAKDKKDVSNIPVSKIASFIIKEIFNHHLQSFLSEDKSLLSPAIDETYKQKAIDLKQGELSYIVNSAPFLEEVISELLCKLLYAFSLNSLTDEDPETVNVKITDIVTTLVKSIILEFTTSEILVADNLDEKMCCSETYKEMVQKTVNIIYDKILDEYKILTQVYRDIQCDAACFGRKIYHLLLEEIYDYQVQSLVSGGLAASSSYSFPQADNIIKNVLNVVMNDRSSLPPCVTVMPHSLLEDMIYKLLMHIFPSTNTENELNEEEVSDEFVDAASKLTDEIIEEISEHEIRLATAEQNAESIQIEAIEKLIDSIGNNILKKSEFQTEVQKDTDKKGGGSFLSKIAGFIMKGIMDHHLKPFLHNEEPSSSYLPDSSHASVLTNSDKEKKQPSLYSATFLEDVIVDLVQKFYPLPSITEESEKKEMPEPDIVDLAIKFANSLIREFRKSEIKVLPNAEEIFSFPPIDKETIDKISNFVYDQFIVKYGSNDIQTDEKNNIFIEMIATLAQKAISAFKIQTLFSGDWSSTFFSFLNPDKITQRVKHIPQKTSTQINKCLKGNQLILPEQSYEQTSPISTPKKELNTLEIEGHSMSKKNSFKTEKTSMKKGAIQDPIAAAVASITKTNMINLLSGSAADMAKNKTQNEDKVEISRKKYENISKITSPTTSVKSKDIQVSSLTATLKKSKTEKTHISTSVDEEKQSNVAHTQFLVVTDGTKDKEKMLEPDSEAASENKIDRTRSTSLKKSDKSIQFSSLISEMRNTGTMTENTWETITQMKNYEDRKDSQTQIGKNEDQNADYERVQTVIGNIYSNIIDICCSQESDYSKLKYNSSSDTAWHTIEEVDKDFAQSVSTKDLSPSVILPNKENEKKGQRWEQGNKKQNMEKEEVNVKEITSEPTIQEGSQYPQKNKPGIFPAKFLEDVITEMINKLIFSSAPKTETCDRHQDVNEANQAQLYDTAMKLADSLLKEFSNAQIKVFRPERENLFFPPVGKVSPIPKETAKHKESATDDAVSSIKKTVDKMPNMHKMPEKPSSNKIPFQDKVPLINKTMVNKIVHSSVCNILKENRSQDSICKNINSSGEKLARQLTSSVISEIFEHQLNLIFCDEVPASTCSPLESKDVIKKVQKVAQTASKECQTSSPYTIMLTHEFLENVISALLSEIFSTDSNTEVEISVGNLFTELDFLQMKLISIIKTEISKDEDMIIQYVESLHPNDDEIIQLVVHSIYDNLLSQFGSQEIIKDCVSSGCRILSEAIVELVLREVAGNQLQNYFSGELTPNQCAEVDSVVENILKDVVQTTDASQFQPSYPHILPYNIVEEIAVKFLSKLLSIFPNVEKERPNSLETEMQNITSKILNSMQDFISKRKIKLVPPAKELPSVHSADSAAIEKVVNSVYTNILKHSGSQTSVLKDLMGKSNVLSDIIGFLMVKEISNSEFQPQVEEELSSSELVLETVKVMKKVIKILDEFHSQGKSSSINGAMLDATFLEEALALFLAKIVKLPSASSKDEKPLSKPELNRIASQLTKSVTAEISKSNINLVTADPEEHFLQPESIEMVSQVIDSIYSNVLQQSGTQEELYYDIKDANKVFPKKVASLIISEVTNFPIESVTSVNSNVDLFSDLDINRIVQKAEEHADKMAQSENMSDQTLKEEQLPVKIVPYIGQKPIKIDPGIISEHLAVISVKTKPLEKLKTECLRNTGQSIAELRKASISGKGSLSPDLSDKSKEQRERRISLNKLGRLDVKPLEAACRNSFQNVRKPDLTKVELLKDVHNKEELIIRLVAHDIEHGDSESNIEEESDDEEVILREITKEEELEKFESQTIKTINPVGSKIVSPKPIISTSNLKKILSLSKCCQPTSSANIESIEVTSTHIVEPKERQIKRAVAKLSMARSSTTFTETDSPREKKSQHKFITIFEGNKNVLGSAYPSKEVLPEIPKPSGSKHGPKMLGKVSSALSKVFSRNNTSISKSCSPPHQDKL</sequence>
<feature type="compositionally biased region" description="Basic and acidic residues" evidence="2">
    <location>
        <begin position="5682"/>
        <end position="5710"/>
    </location>
</feature>
<evidence type="ECO:0000313" key="5">
    <source>
        <dbReference type="Proteomes" id="UP000700334"/>
    </source>
</evidence>
<feature type="coiled-coil region" evidence="1">
    <location>
        <begin position="262"/>
        <end position="304"/>
    </location>
</feature>
<feature type="region of interest" description="Disordered" evidence="2">
    <location>
        <begin position="1469"/>
        <end position="1497"/>
    </location>
</feature>
<dbReference type="OrthoDB" id="8197715at2759"/>
<feature type="region of interest" description="Disordered" evidence="2">
    <location>
        <begin position="5682"/>
        <end position="5723"/>
    </location>
</feature>
<feature type="region of interest" description="Disordered" evidence="2">
    <location>
        <begin position="2876"/>
        <end position="2896"/>
    </location>
</feature>
<reference evidence="4" key="1">
    <citation type="journal article" date="2021" name="Evol. Appl.">
        <title>The genome of the Pyrenean desman and the effects of bottlenecks and inbreeding on the genomic landscape of an endangered species.</title>
        <authorList>
            <person name="Escoda L."/>
            <person name="Castresana J."/>
        </authorList>
    </citation>
    <scope>NUCLEOTIDE SEQUENCE</scope>
    <source>
        <strain evidence="4">IBE-C5619</strain>
    </source>
</reference>
<feature type="compositionally biased region" description="Polar residues" evidence="2">
    <location>
        <begin position="386"/>
        <end position="410"/>
    </location>
</feature>
<feature type="region of interest" description="Disordered" evidence="2">
    <location>
        <begin position="1641"/>
        <end position="1661"/>
    </location>
</feature>
<keyword evidence="1" id="KW-0175">Coiled coil</keyword>